<dbReference type="Proteomes" id="UP000179807">
    <property type="component" value="Unassembled WGS sequence"/>
</dbReference>
<evidence type="ECO:0000256" key="1">
    <source>
        <dbReference type="SAM" id="MobiDB-lite"/>
    </source>
</evidence>
<evidence type="ECO:0000313" key="3">
    <source>
        <dbReference type="Proteomes" id="UP000179807"/>
    </source>
</evidence>
<feature type="region of interest" description="Disordered" evidence="1">
    <location>
        <begin position="1"/>
        <end position="108"/>
    </location>
</feature>
<sequence>MQEIEPEIEHKQEQNVEQEEHVQEPEVEEKAKIKKEGEGETRPARLRPKIARRVDDKGKIEECDSSGDECTNKVSEHPSSDEEPIAAAESSDSDVGEIIDEFRGGDSD</sequence>
<protein>
    <submittedName>
        <fullName evidence="2">Uncharacterized protein</fullName>
    </submittedName>
</protein>
<feature type="compositionally biased region" description="Basic and acidic residues" evidence="1">
    <location>
        <begin position="70"/>
        <end position="80"/>
    </location>
</feature>
<evidence type="ECO:0000313" key="2">
    <source>
        <dbReference type="EMBL" id="OHT17086.1"/>
    </source>
</evidence>
<name>A0A1J4L575_9EUKA</name>
<dbReference type="GeneID" id="94848394"/>
<dbReference type="AlphaFoldDB" id="A0A1J4L575"/>
<gene>
    <name evidence="2" type="ORF">TRFO_41295</name>
</gene>
<feature type="compositionally biased region" description="Basic and acidic residues" evidence="1">
    <location>
        <begin position="52"/>
        <end position="62"/>
    </location>
</feature>
<comment type="caution">
    <text evidence="2">The sequence shown here is derived from an EMBL/GenBank/DDBJ whole genome shotgun (WGS) entry which is preliminary data.</text>
</comment>
<reference evidence="2" key="1">
    <citation type="submission" date="2016-10" db="EMBL/GenBank/DDBJ databases">
        <authorList>
            <person name="Benchimol M."/>
            <person name="Almeida L.G."/>
            <person name="Vasconcelos A.T."/>
            <person name="Perreira-Neves A."/>
            <person name="Rosa I.A."/>
            <person name="Tasca T."/>
            <person name="Bogo M.R."/>
            <person name="de Souza W."/>
        </authorList>
    </citation>
    <scope>NUCLEOTIDE SEQUENCE [LARGE SCALE GENOMIC DNA]</scope>
    <source>
        <strain evidence="2">K</strain>
    </source>
</reference>
<dbReference type="RefSeq" id="XP_068370222.1">
    <property type="nucleotide sequence ID" value="XM_068513690.1"/>
</dbReference>
<accession>A0A1J4L575</accession>
<feature type="compositionally biased region" description="Basic and acidic residues" evidence="1">
    <location>
        <begin position="7"/>
        <end position="43"/>
    </location>
</feature>
<organism evidence="2 3">
    <name type="scientific">Tritrichomonas foetus</name>
    <dbReference type="NCBI Taxonomy" id="1144522"/>
    <lineage>
        <taxon>Eukaryota</taxon>
        <taxon>Metamonada</taxon>
        <taxon>Parabasalia</taxon>
        <taxon>Tritrichomonadida</taxon>
        <taxon>Tritrichomonadidae</taxon>
        <taxon>Tritrichomonas</taxon>
    </lineage>
</organism>
<keyword evidence="3" id="KW-1185">Reference proteome</keyword>
<proteinExistence type="predicted"/>
<dbReference type="VEuPathDB" id="TrichDB:TRFO_41295"/>
<dbReference type="EMBL" id="MLAK01000038">
    <property type="protein sequence ID" value="OHT17086.1"/>
    <property type="molecule type" value="Genomic_DNA"/>
</dbReference>